<feature type="transmembrane region" description="Helical" evidence="1">
    <location>
        <begin position="12"/>
        <end position="32"/>
    </location>
</feature>
<reference evidence="2 3" key="1">
    <citation type="submission" date="2022-01" db="EMBL/GenBank/DDBJ databases">
        <title>Mariniradius saccharolyticus sp. nov., isolated from sediment of a river.</title>
        <authorList>
            <person name="Liu H."/>
        </authorList>
    </citation>
    <scope>NUCLEOTIDE SEQUENCE [LARGE SCALE GENOMIC DNA]</scope>
    <source>
        <strain evidence="2 3">RY-2</strain>
    </source>
</reference>
<feature type="transmembrane region" description="Helical" evidence="1">
    <location>
        <begin position="344"/>
        <end position="361"/>
    </location>
</feature>
<dbReference type="Proteomes" id="UP001201449">
    <property type="component" value="Unassembled WGS sequence"/>
</dbReference>
<keyword evidence="1" id="KW-0812">Transmembrane</keyword>
<dbReference type="PANTHER" id="PTHR38454">
    <property type="entry name" value="INTEGRAL MEMBRANE PROTEIN-RELATED"/>
    <property type="match status" value="1"/>
</dbReference>
<evidence type="ECO:0000313" key="3">
    <source>
        <dbReference type="Proteomes" id="UP001201449"/>
    </source>
</evidence>
<keyword evidence="1" id="KW-0472">Membrane</keyword>
<feature type="transmembrane region" description="Helical" evidence="1">
    <location>
        <begin position="402"/>
        <end position="428"/>
    </location>
</feature>
<proteinExistence type="predicted"/>
<feature type="transmembrane region" description="Helical" evidence="1">
    <location>
        <begin position="440"/>
        <end position="465"/>
    </location>
</feature>
<feature type="transmembrane region" description="Helical" evidence="1">
    <location>
        <begin position="515"/>
        <end position="533"/>
    </location>
</feature>
<feature type="transmembrane region" description="Helical" evidence="1">
    <location>
        <begin position="125"/>
        <end position="143"/>
    </location>
</feature>
<name>A0ABS9BSF9_9BACT</name>
<feature type="transmembrane region" description="Helical" evidence="1">
    <location>
        <begin position="226"/>
        <end position="245"/>
    </location>
</feature>
<protein>
    <submittedName>
        <fullName evidence="2">YfhO family protein</fullName>
    </submittedName>
</protein>
<dbReference type="EMBL" id="JAKEVZ010000005">
    <property type="protein sequence ID" value="MCF1750999.1"/>
    <property type="molecule type" value="Genomic_DNA"/>
</dbReference>
<feature type="transmembrane region" description="Helical" evidence="1">
    <location>
        <begin position="100"/>
        <end position="118"/>
    </location>
</feature>
<evidence type="ECO:0000256" key="1">
    <source>
        <dbReference type="SAM" id="Phobius"/>
    </source>
</evidence>
<dbReference type="Pfam" id="PF09586">
    <property type="entry name" value="YfhO"/>
    <property type="match status" value="1"/>
</dbReference>
<dbReference type="PANTHER" id="PTHR38454:SF1">
    <property type="entry name" value="INTEGRAL MEMBRANE PROTEIN"/>
    <property type="match status" value="1"/>
</dbReference>
<gene>
    <name evidence="2" type="ORF">L0U89_07945</name>
</gene>
<dbReference type="InterPro" id="IPR018580">
    <property type="entry name" value="Uncharacterised_YfhO"/>
</dbReference>
<evidence type="ECO:0000313" key="2">
    <source>
        <dbReference type="EMBL" id="MCF1750999.1"/>
    </source>
</evidence>
<organism evidence="2 3">
    <name type="scientific">Mariniradius sediminis</name>
    <dbReference type="NCBI Taxonomy" id="2909237"/>
    <lineage>
        <taxon>Bacteria</taxon>
        <taxon>Pseudomonadati</taxon>
        <taxon>Bacteroidota</taxon>
        <taxon>Cytophagia</taxon>
        <taxon>Cytophagales</taxon>
        <taxon>Cyclobacteriaceae</taxon>
        <taxon>Mariniradius</taxon>
    </lineage>
</organism>
<dbReference type="RefSeq" id="WP_234861047.1">
    <property type="nucleotide sequence ID" value="NZ_JAKEVZ010000005.1"/>
</dbReference>
<comment type="caution">
    <text evidence="2">The sequence shown here is derived from an EMBL/GenBank/DDBJ whole genome shotgun (WGS) entry which is preliminary data.</text>
</comment>
<feature type="transmembrane region" description="Helical" evidence="1">
    <location>
        <begin position="485"/>
        <end position="508"/>
    </location>
</feature>
<keyword evidence="3" id="KW-1185">Reference proteome</keyword>
<feature type="transmembrane region" description="Helical" evidence="1">
    <location>
        <begin position="195"/>
        <end position="214"/>
    </location>
</feature>
<feature type="transmembrane region" description="Helical" evidence="1">
    <location>
        <begin position="149"/>
        <end position="166"/>
    </location>
</feature>
<feature type="transmembrane region" description="Helical" evidence="1">
    <location>
        <begin position="366"/>
        <end position="382"/>
    </location>
</feature>
<feature type="transmembrane region" description="Helical" evidence="1">
    <location>
        <begin position="782"/>
        <end position="803"/>
    </location>
</feature>
<keyword evidence="1" id="KW-1133">Transmembrane helix</keyword>
<accession>A0ABS9BSF9</accession>
<sequence length="808" mass="89226">MPLNFKKDIMPHALGILIFYLFVLFYFSPIVFDGKILFQYDILQWEGAAKELLDYRKATGEEGLWSNRMFGGMPAYLVSLEIPGDITNTLIKVITLGLPHPINSLFFGMVSMYILLLGYKVRPEFSIAGAIAFAFNTFHLISLEAGHNAKIWAICLIPLILAGIHLTFQGKRLLGLALFALGLMLQLKFNHLQITYYTVVIVLIYGLGELVWAIREKAAPHFAKAIGILVIGAVLAVGANLTRFMTVLEYGKYSTRGASNIGQSAERQGGLDKDYAFNWSQGKLETLTLLVPYIYGGASTEPLPENSQTEQALRANGVDNAQLNGFINQAPTYWGEQPGTGGPIYGGVVMLFLLVLGIIFAPKKDVYIFVCIALLSILLAWGKNLAWFNYALFDFLPGYNKFRAVTMAFSMTLFAIPVLGSLGLEHAFRNSKDPKLLQKLGIAFLSTGGLALVIWILAGMFGFRGSVDANLPDWLVEPLQNDRKAILRSSALQSLIFIGLAAGLVFAAFKEKVSAQLAGIGIALLIGLDLWIINKRYVNEESLQFNPSEQYFAATPADKAIQKDTGHFRVLNLDDPFNKARTSYYFNSVGGYHGAKMKRYQELVENALGQEIQNFIQKAQAGDFAWNEIPILNMLNTKYIVAGSAENAVFQNPASYGAAWFPTAIKTVTSNDEEMEAIKTLPSADVAVVNSSEFGNPKAGSGQVLSVKAENPSQLTYEVQADQAGMLVFSEIFYPVGWKASIDGQETAIMRANYLLRAIEVPQGKHTIQLRFEPDSFYKTKLWTVLFQYLVVLVLIGGLVLYFKPSKS</sequence>